<evidence type="ECO:0000313" key="5">
    <source>
        <dbReference type="Proteomes" id="UP000233332"/>
    </source>
</evidence>
<sequence length="216" mass="25407">MNRGHRNKRRTLYHDEPVLPECDWPDCDGHGEFRAPKDRKLSEYYQFCLEHVREYNKSWNYYAGMKAEDIESDMRRDTHWQRPTWQFGHIRGSKKPFNFKFRDGFGFFNEDGDQTHHGPGADDRARAEQKRKSEEAQRRAGALGMPSEQQQAMATLDLGWPFTRDELKTKYKALSKKYHPDANGGDKVAEERFKMISAAYSSLMSYIRDLESRVSL</sequence>
<organism evidence="4 5">
    <name type="scientific">Thalassospira lohafexi</name>
    <dbReference type="NCBI Taxonomy" id="744227"/>
    <lineage>
        <taxon>Bacteria</taxon>
        <taxon>Pseudomonadati</taxon>
        <taxon>Pseudomonadota</taxon>
        <taxon>Alphaproteobacteria</taxon>
        <taxon>Rhodospirillales</taxon>
        <taxon>Thalassospiraceae</taxon>
        <taxon>Thalassospira</taxon>
    </lineage>
</organism>
<comment type="caution">
    <text evidence="4">The sequence shown here is derived from an EMBL/GenBank/DDBJ whole genome shotgun (WGS) entry which is preliminary data.</text>
</comment>
<accession>A0A2N3L4Q0</accession>
<dbReference type="Pfam" id="PF00226">
    <property type="entry name" value="DnaJ"/>
    <property type="match status" value="1"/>
</dbReference>
<dbReference type="PROSITE" id="PS50076">
    <property type="entry name" value="DNAJ_2"/>
    <property type="match status" value="1"/>
</dbReference>
<dbReference type="Proteomes" id="UP000233332">
    <property type="component" value="Unassembled WGS sequence"/>
</dbReference>
<feature type="region of interest" description="Disordered" evidence="2">
    <location>
        <begin position="110"/>
        <end position="148"/>
    </location>
</feature>
<dbReference type="AlphaFoldDB" id="A0A2N3L4Q0"/>
<dbReference type="PRINTS" id="PR00625">
    <property type="entry name" value="JDOMAIN"/>
</dbReference>
<dbReference type="GeneID" id="98668572"/>
<dbReference type="EMBL" id="NXGX01000005">
    <property type="protein sequence ID" value="PKR57819.1"/>
    <property type="molecule type" value="Genomic_DNA"/>
</dbReference>
<dbReference type="InterPro" id="IPR051938">
    <property type="entry name" value="Apopto_cytoskel_mod"/>
</dbReference>
<dbReference type="SMART" id="SM00271">
    <property type="entry name" value="DnaJ"/>
    <property type="match status" value="1"/>
</dbReference>
<keyword evidence="5" id="KW-1185">Reference proteome</keyword>
<dbReference type="InterPro" id="IPR036869">
    <property type="entry name" value="J_dom_sf"/>
</dbReference>
<dbReference type="PANTHER" id="PTHR44145:SF3">
    <property type="entry name" value="DNAJ HOMOLOG SUBFAMILY A MEMBER 3, MITOCHONDRIAL"/>
    <property type="match status" value="1"/>
</dbReference>
<evidence type="ECO:0000313" key="4">
    <source>
        <dbReference type="EMBL" id="PKR57819.1"/>
    </source>
</evidence>
<dbReference type="InterPro" id="IPR001623">
    <property type="entry name" value="DnaJ_domain"/>
</dbReference>
<dbReference type="Gene3D" id="1.10.287.110">
    <property type="entry name" value="DnaJ domain"/>
    <property type="match status" value="1"/>
</dbReference>
<proteinExistence type="predicted"/>
<dbReference type="SUPFAM" id="SSF46565">
    <property type="entry name" value="Chaperone J-domain"/>
    <property type="match status" value="1"/>
</dbReference>
<dbReference type="PANTHER" id="PTHR44145">
    <property type="entry name" value="DNAJ HOMOLOG SUBFAMILY A MEMBER 3, MITOCHONDRIAL"/>
    <property type="match status" value="1"/>
</dbReference>
<keyword evidence="1" id="KW-0143">Chaperone</keyword>
<name>A0A2N3L4Q0_9PROT</name>
<gene>
    <name evidence="4" type="ORF">COO92_13700</name>
</gene>
<evidence type="ECO:0000256" key="1">
    <source>
        <dbReference type="ARBA" id="ARBA00023186"/>
    </source>
</evidence>
<evidence type="ECO:0000259" key="3">
    <source>
        <dbReference type="PROSITE" id="PS50076"/>
    </source>
</evidence>
<reference evidence="4 5" key="1">
    <citation type="submission" date="2017-09" db="EMBL/GenBank/DDBJ databases">
        <title>Biodiversity and function of Thalassospira species in the particle-attached aromatic-hydrocarbon-degrading consortia from the surface seawater of the China South Sea.</title>
        <authorList>
            <person name="Dong C."/>
            <person name="Lai Q."/>
            <person name="Shao Z."/>
        </authorList>
    </citation>
    <scope>NUCLEOTIDE SEQUENCE [LARGE SCALE GENOMIC DNA]</scope>
    <source>
        <strain evidence="4 5">139Z-12</strain>
    </source>
</reference>
<protein>
    <submittedName>
        <fullName evidence="4">Molecular chaperone DnaJ</fullName>
    </submittedName>
</protein>
<dbReference type="CDD" id="cd06257">
    <property type="entry name" value="DnaJ"/>
    <property type="match status" value="1"/>
</dbReference>
<feature type="compositionally biased region" description="Basic and acidic residues" evidence="2">
    <location>
        <begin position="113"/>
        <end position="138"/>
    </location>
</feature>
<dbReference type="RefSeq" id="WP_022731561.1">
    <property type="nucleotide sequence ID" value="NZ_NXGX01000005.1"/>
</dbReference>
<evidence type="ECO:0000256" key="2">
    <source>
        <dbReference type="SAM" id="MobiDB-lite"/>
    </source>
</evidence>
<feature type="domain" description="J" evidence="3">
    <location>
        <begin position="151"/>
        <end position="216"/>
    </location>
</feature>